<gene>
    <name evidence="1" type="ORF">EXZ61_13450</name>
</gene>
<dbReference type="EMBL" id="CP036282">
    <property type="protein sequence ID" value="QDL55092.1"/>
    <property type="molecule type" value="Genomic_DNA"/>
</dbReference>
<dbReference type="Proteomes" id="UP000317365">
    <property type="component" value="Chromosome"/>
</dbReference>
<reference evidence="2" key="1">
    <citation type="submission" date="2019-02" db="EMBL/GenBank/DDBJ databases">
        <title>Complete genome sequence of Rhodoferax sp. Gr-4.</title>
        <authorList>
            <person name="Jin L."/>
        </authorList>
    </citation>
    <scope>NUCLEOTIDE SEQUENCE [LARGE SCALE GENOMIC DNA]</scope>
    <source>
        <strain evidence="2">Gr-4</strain>
    </source>
</reference>
<dbReference type="PIRSF" id="PIRSF026426">
    <property type="entry name" value="DUF1499"/>
    <property type="match status" value="1"/>
</dbReference>
<keyword evidence="2" id="KW-1185">Reference proteome</keyword>
<dbReference type="KEGG" id="rhg:EXZ61_13450"/>
<protein>
    <submittedName>
        <fullName evidence="1">DUF1499 domain-containing protein</fullName>
    </submittedName>
</protein>
<dbReference type="PANTHER" id="PTHR34801">
    <property type="entry name" value="EXPRESSED PROTEIN"/>
    <property type="match status" value="1"/>
</dbReference>
<proteinExistence type="predicted"/>
<dbReference type="Pfam" id="PF07386">
    <property type="entry name" value="DUF1499"/>
    <property type="match status" value="1"/>
</dbReference>
<evidence type="ECO:0000313" key="1">
    <source>
        <dbReference type="EMBL" id="QDL55092.1"/>
    </source>
</evidence>
<evidence type="ECO:0000313" key="2">
    <source>
        <dbReference type="Proteomes" id="UP000317365"/>
    </source>
</evidence>
<reference evidence="2" key="2">
    <citation type="journal article" date="2020" name="Int. J. Syst. Evol. Microbiol.">
        <title>Genomic insights into a novel species Rhodoferax aquaticus sp. nov., isolated from freshwater.</title>
        <authorList>
            <person name="Li T."/>
            <person name="Zhuo Y."/>
            <person name="Jin C.Z."/>
            <person name="Wu X."/>
            <person name="Ko S.R."/>
            <person name="Jin F.J."/>
            <person name="Ahn C.Y."/>
            <person name="Oh H.M."/>
            <person name="Lee H.G."/>
            <person name="Jin L."/>
        </authorList>
    </citation>
    <scope>NUCLEOTIDE SEQUENCE [LARGE SCALE GENOMIC DNA]</scope>
    <source>
        <strain evidence="2">Gr-4</strain>
    </source>
</reference>
<dbReference type="AlphaFoldDB" id="A0A515ER01"/>
<organism evidence="1 2">
    <name type="scientific">Rhodoferax aquaticus</name>
    <dbReference type="NCBI Taxonomy" id="2527691"/>
    <lineage>
        <taxon>Bacteria</taxon>
        <taxon>Pseudomonadati</taxon>
        <taxon>Pseudomonadota</taxon>
        <taxon>Betaproteobacteria</taxon>
        <taxon>Burkholderiales</taxon>
        <taxon>Comamonadaceae</taxon>
        <taxon>Rhodoferax</taxon>
    </lineage>
</organism>
<name>A0A515ER01_9BURK</name>
<dbReference type="PANTHER" id="PTHR34801:SF6">
    <property type="entry name" value="SLL1620 PROTEIN"/>
    <property type="match status" value="1"/>
</dbReference>
<dbReference type="InterPro" id="IPR010865">
    <property type="entry name" value="DUF1499"/>
</dbReference>
<sequence length="163" mass="17437">MLVIKWIVIVVLALVLSAIAAGQLGLLQGTAPTDLGVHQGKLKGLSATNNSVSSQADLYPDHPQRQYSTIAPLALRGDGPATIAKIKAIVEGMEGAKLINSAPDYLYAQYTTPLMKFVDDVEFWFDPAAKVIQVRSASRIGKGDRGLNRKRIEAVRAALAAMP</sequence>
<accession>A0A515ER01</accession>
<dbReference type="RefSeq" id="WP_142812252.1">
    <property type="nucleotide sequence ID" value="NZ_CP036282.1"/>
</dbReference>